<protein>
    <recommendedName>
        <fullName evidence="3">GIY-YIG domain-containing protein</fullName>
    </recommendedName>
</protein>
<gene>
    <name evidence="1" type="ORF">DRW42_24540</name>
</gene>
<name>A0A366KPV8_9SPHI</name>
<comment type="caution">
    <text evidence="1">The sequence shown here is derived from an EMBL/GenBank/DDBJ whole genome shotgun (WGS) entry which is preliminary data.</text>
</comment>
<dbReference type="AlphaFoldDB" id="A0A366KPV8"/>
<sequence length="110" mass="12855">MEKWSTWKSFPNPHLRGRLTAPVGYGVYQLRNKDTKELILFGRASNVASRLCSLLPIPFGKGTRRSEVKKQYVFLNLESIEYRTIAFDTQIEAVTFERSLRKKFNHIFNT</sequence>
<organism evidence="1 2">
    <name type="scientific">Pedobacter miscanthi</name>
    <dbReference type="NCBI Taxonomy" id="2259170"/>
    <lineage>
        <taxon>Bacteria</taxon>
        <taxon>Pseudomonadati</taxon>
        <taxon>Bacteroidota</taxon>
        <taxon>Sphingobacteriia</taxon>
        <taxon>Sphingobacteriales</taxon>
        <taxon>Sphingobacteriaceae</taxon>
        <taxon>Pedobacter</taxon>
    </lineage>
</organism>
<evidence type="ECO:0008006" key="3">
    <source>
        <dbReference type="Google" id="ProtNLM"/>
    </source>
</evidence>
<accession>A0A366KPV8</accession>
<dbReference type="InterPro" id="IPR035901">
    <property type="entry name" value="GIY-YIG_endonuc_sf"/>
</dbReference>
<keyword evidence="2" id="KW-1185">Reference proteome</keyword>
<evidence type="ECO:0000313" key="1">
    <source>
        <dbReference type="EMBL" id="RBQ02822.1"/>
    </source>
</evidence>
<dbReference type="OrthoDB" id="1073296at2"/>
<reference evidence="1 2" key="1">
    <citation type="submission" date="2018-07" db="EMBL/GenBank/DDBJ databases">
        <title>A draft genome of a endophytic bacteria, a new species of Pedobacter.</title>
        <authorList>
            <person name="Zhang Z.D."/>
            <person name="Chen Z.J."/>
        </authorList>
    </citation>
    <scope>NUCLEOTIDE SEQUENCE [LARGE SCALE GENOMIC DNA]</scope>
    <source>
        <strain evidence="1 2">RS10</strain>
    </source>
</reference>
<dbReference type="Proteomes" id="UP000252081">
    <property type="component" value="Unassembled WGS sequence"/>
</dbReference>
<dbReference type="Gene3D" id="3.40.1440.10">
    <property type="entry name" value="GIY-YIG endonuclease"/>
    <property type="match status" value="1"/>
</dbReference>
<dbReference type="EMBL" id="QNQU01000029">
    <property type="protein sequence ID" value="RBQ02822.1"/>
    <property type="molecule type" value="Genomic_DNA"/>
</dbReference>
<dbReference type="RefSeq" id="WP_113951521.1">
    <property type="nucleotide sequence ID" value="NZ_QNQU01000029.1"/>
</dbReference>
<proteinExistence type="predicted"/>
<evidence type="ECO:0000313" key="2">
    <source>
        <dbReference type="Proteomes" id="UP000252081"/>
    </source>
</evidence>